<dbReference type="Gene3D" id="3.30.530.20">
    <property type="match status" value="1"/>
</dbReference>
<dbReference type="EMBL" id="DQ491001">
    <property type="protein sequence ID" value="ABT14373.1"/>
    <property type="molecule type" value="Genomic_DNA"/>
</dbReference>
<sequence>MRIDSLWKKNTLLVNAEDVVKLPPQLIVNSHISPRHGKILGTEYAHFYKHENHISCSFHQKFGPLKFLLTFEKIIERLPGETIIHFRTINSMVNMEGSWSIVPRGTGTHLSLKQECIVPSWAPGKLAEKVIKGRVEDIFKNFKAHE</sequence>
<reference evidence="1 2" key="1">
    <citation type="journal article" date="2007" name="Virology">
        <title>Sequence and annotation of the 314-kb MT325 and the 321-kb FR483 viruses that infect Chlorella Pbi.</title>
        <authorList>
            <person name="Fitzgerald L.A."/>
            <person name="Graves M.V."/>
            <person name="Li X."/>
            <person name="Feldblyum T."/>
            <person name="Hartigan J."/>
            <person name="Van Etten J.L."/>
        </authorList>
    </citation>
    <scope>NUCLEOTIDE SEQUENCE [LARGE SCALE GENOMIC DNA]</scope>
    <source>
        <strain evidence="1 2">MT325</strain>
    </source>
</reference>
<accession>A7IVJ9</accession>
<gene>
    <name evidence="1" type="primary">M819R</name>
    <name evidence="1" type="ORF">MT325_M819R</name>
</gene>
<evidence type="ECO:0000313" key="2">
    <source>
        <dbReference type="Proteomes" id="UP000246715"/>
    </source>
</evidence>
<dbReference type="SUPFAM" id="SSF55961">
    <property type="entry name" value="Bet v1-like"/>
    <property type="match status" value="1"/>
</dbReference>
<dbReference type="Proteomes" id="UP000246715">
    <property type="component" value="Segment"/>
</dbReference>
<name>A7IVJ9_PBCVM</name>
<organism evidence="1 2">
    <name type="scientific">Paramecium bursaria Chlorella virus MT325</name>
    <name type="common">PBCV-MT325</name>
    <dbReference type="NCBI Taxonomy" id="346932"/>
    <lineage>
        <taxon>Viruses</taxon>
        <taxon>Varidnaviria</taxon>
        <taxon>Bamfordvirae</taxon>
        <taxon>Nucleocytoviricota</taxon>
        <taxon>Megaviricetes</taxon>
        <taxon>Algavirales</taxon>
        <taxon>Phycodnaviridae</taxon>
        <taxon>Chlorovirus</taxon>
        <taxon>Chlorovirus conductrix</taxon>
        <taxon>Paramecium bursaria Chlorella virus A1</taxon>
    </lineage>
</organism>
<dbReference type="InterPro" id="IPR023393">
    <property type="entry name" value="START-like_dom_sf"/>
</dbReference>
<protein>
    <submittedName>
        <fullName evidence="1">Uncharacterized protein M819R</fullName>
    </submittedName>
</protein>
<organismHost>
    <name type="scientific">Paramecium bursaria</name>
    <dbReference type="NCBI Taxonomy" id="74790"/>
</organismHost>
<evidence type="ECO:0000313" key="1">
    <source>
        <dbReference type="EMBL" id="ABT14373.1"/>
    </source>
</evidence>
<proteinExistence type="predicted"/>